<evidence type="ECO:0000313" key="1">
    <source>
        <dbReference type="EMBL" id="KMP04269.1"/>
    </source>
</evidence>
<gene>
    <name evidence="1" type="ORF">CIRG_03960</name>
</gene>
<accession>A0A0J6YB35</accession>
<protein>
    <submittedName>
        <fullName evidence="1">Uncharacterized protein</fullName>
    </submittedName>
</protein>
<dbReference type="Proteomes" id="UP000054565">
    <property type="component" value="Unassembled WGS sequence"/>
</dbReference>
<reference evidence="2" key="1">
    <citation type="journal article" date="2010" name="Genome Res.">
        <title>Population genomic sequencing of Coccidioides fungi reveals recent hybridization and transposon control.</title>
        <authorList>
            <person name="Neafsey D.E."/>
            <person name="Barker B.M."/>
            <person name="Sharpton T.J."/>
            <person name="Stajich J.E."/>
            <person name="Park D.J."/>
            <person name="Whiston E."/>
            <person name="Hung C.-Y."/>
            <person name="McMahan C."/>
            <person name="White J."/>
            <person name="Sykes S."/>
            <person name="Heiman D."/>
            <person name="Young S."/>
            <person name="Zeng Q."/>
            <person name="Abouelleil A."/>
            <person name="Aftuck L."/>
            <person name="Bessette D."/>
            <person name="Brown A."/>
            <person name="FitzGerald M."/>
            <person name="Lui A."/>
            <person name="Macdonald J.P."/>
            <person name="Priest M."/>
            <person name="Orbach M.J."/>
            <person name="Galgiani J.N."/>
            <person name="Kirkland T.N."/>
            <person name="Cole G.T."/>
            <person name="Birren B.W."/>
            <person name="Henn M.R."/>
            <person name="Taylor J.W."/>
            <person name="Rounsley S.D."/>
        </authorList>
    </citation>
    <scope>NUCLEOTIDE SEQUENCE [LARGE SCALE GENOMIC DNA]</scope>
    <source>
        <strain evidence="2">RMSCC 2394</strain>
    </source>
</reference>
<name>A0A0J6YB35_COCIT</name>
<sequence>MYLVRVHIKDRLLLVVLSARRPSWTHFPGSSERTSYVHIIPFITLEQPSFMKPKILKRKAVSTRATKNAMTRKGLCARDRRFAAADARIVCIAIRICGGSETWYPIRYRPEMSTPYFSSYSDAFSS</sequence>
<organism evidence="1 2">
    <name type="scientific">Coccidioides immitis RMSCC 2394</name>
    <dbReference type="NCBI Taxonomy" id="404692"/>
    <lineage>
        <taxon>Eukaryota</taxon>
        <taxon>Fungi</taxon>
        <taxon>Dikarya</taxon>
        <taxon>Ascomycota</taxon>
        <taxon>Pezizomycotina</taxon>
        <taxon>Eurotiomycetes</taxon>
        <taxon>Eurotiomycetidae</taxon>
        <taxon>Onygenales</taxon>
        <taxon>Onygenaceae</taxon>
        <taxon>Coccidioides</taxon>
    </lineage>
</organism>
<proteinExistence type="predicted"/>
<evidence type="ECO:0000313" key="2">
    <source>
        <dbReference type="Proteomes" id="UP000054565"/>
    </source>
</evidence>
<dbReference type="EMBL" id="DS028094">
    <property type="protein sequence ID" value="KMP04269.1"/>
    <property type="molecule type" value="Genomic_DNA"/>
</dbReference>
<dbReference type="AlphaFoldDB" id="A0A0J6YB35"/>